<accession>A0ABW9VHB8</accession>
<dbReference type="InterPro" id="IPR051803">
    <property type="entry name" value="TA_system_RelE-like_toxin"/>
</dbReference>
<dbReference type="InterPro" id="IPR035093">
    <property type="entry name" value="RelE/ParE_toxin_dom_sf"/>
</dbReference>
<name>A0ABW9VHB8_9BURK</name>
<reference evidence="3 4" key="1">
    <citation type="submission" date="2019-12" db="EMBL/GenBank/DDBJ databases">
        <title>Novel species isolated from a subtropical stream in China.</title>
        <authorList>
            <person name="Lu H."/>
        </authorList>
    </citation>
    <scope>NUCLEOTIDE SEQUENCE [LARGE SCALE GENOMIC DNA]</scope>
    <source>
        <strain evidence="3 4">CY13W</strain>
    </source>
</reference>
<evidence type="ECO:0000313" key="4">
    <source>
        <dbReference type="Proteomes" id="UP000478090"/>
    </source>
</evidence>
<comment type="similarity">
    <text evidence="1">Belongs to the RelE toxin family.</text>
</comment>
<organism evidence="3 4">
    <name type="scientific">Duganella qianjiadongensis</name>
    <dbReference type="NCBI Taxonomy" id="2692176"/>
    <lineage>
        <taxon>Bacteria</taxon>
        <taxon>Pseudomonadati</taxon>
        <taxon>Pseudomonadota</taxon>
        <taxon>Betaproteobacteria</taxon>
        <taxon>Burkholderiales</taxon>
        <taxon>Oxalobacteraceae</taxon>
        <taxon>Telluria group</taxon>
        <taxon>Duganella</taxon>
    </lineage>
</organism>
<dbReference type="Proteomes" id="UP000478090">
    <property type="component" value="Unassembled WGS sequence"/>
</dbReference>
<dbReference type="Pfam" id="PF05016">
    <property type="entry name" value="ParE_toxin"/>
    <property type="match status" value="1"/>
</dbReference>
<dbReference type="InterPro" id="IPR007712">
    <property type="entry name" value="RelE/ParE_toxin"/>
</dbReference>
<keyword evidence="2" id="KW-1277">Toxin-antitoxin system</keyword>
<proteinExistence type="inferred from homology"/>
<dbReference type="RefSeq" id="WP_161038405.1">
    <property type="nucleotide sequence ID" value="NZ_WWCM01000003.1"/>
</dbReference>
<gene>
    <name evidence="3" type="ORF">GTP27_06720</name>
</gene>
<evidence type="ECO:0000256" key="2">
    <source>
        <dbReference type="ARBA" id="ARBA00022649"/>
    </source>
</evidence>
<dbReference type="PANTHER" id="PTHR33755">
    <property type="entry name" value="TOXIN PARE1-RELATED"/>
    <property type="match status" value="1"/>
</dbReference>
<evidence type="ECO:0000256" key="1">
    <source>
        <dbReference type="ARBA" id="ARBA00006226"/>
    </source>
</evidence>
<comment type="caution">
    <text evidence="3">The sequence shown here is derived from an EMBL/GenBank/DDBJ whole genome shotgun (WGS) entry which is preliminary data.</text>
</comment>
<evidence type="ECO:0000313" key="3">
    <source>
        <dbReference type="EMBL" id="MYM39021.1"/>
    </source>
</evidence>
<dbReference type="Gene3D" id="3.30.2310.20">
    <property type="entry name" value="RelE-like"/>
    <property type="match status" value="1"/>
</dbReference>
<protein>
    <submittedName>
        <fullName evidence="3">Type II toxin-antitoxin system RelE/ParE family toxin</fullName>
    </submittedName>
</protein>
<sequence length="116" mass="13310">MPKKPSRIKWTNAARDDVLQIRRYLQTHVSSAYATKITEEIRRAVLLLKQRPDLGHLVPELAGLGLHHFRQIHADQNRIIYASCGDVLYIHLICHVRMDLAALLARRFNLTPPSPV</sequence>
<keyword evidence="4" id="KW-1185">Reference proteome</keyword>
<dbReference type="EMBL" id="WWCM01000003">
    <property type="protein sequence ID" value="MYM39021.1"/>
    <property type="molecule type" value="Genomic_DNA"/>
</dbReference>